<reference evidence="2" key="1">
    <citation type="journal article" date="2016" name="Ticks Tick Borne Dis.">
        <title>De novo assembly and annotation of the salivary gland transcriptome of Rhipicephalus appendiculatus male and female ticks during blood feeding.</title>
        <authorList>
            <person name="de Castro M.H."/>
            <person name="de Klerk D."/>
            <person name="Pienaar R."/>
            <person name="Latif A.A."/>
            <person name="Rees D.J."/>
            <person name="Mans B.J."/>
        </authorList>
    </citation>
    <scope>NUCLEOTIDE SEQUENCE</scope>
    <source>
        <tissue evidence="2">Salivary glands</tissue>
    </source>
</reference>
<dbReference type="AlphaFoldDB" id="A0A131YF67"/>
<evidence type="ECO:0000256" key="1">
    <source>
        <dbReference type="SAM" id="SignalP"/>
    </source>
</evidence>
<protein>
    <submittedName>
        <fullName evidence="2">8 kDa Amblyomma family member</fullName>
    </submittedName>
</protein>
<organism evidence="2">
    <name type="scientific">Rhipicephalus appendiculatus</name>
    <name type="common">Brown ear tick</name>
    <dbReference type="NCBI Taxonomy" id="34631"/>
    <lineage>
        <taxon>Eukaryota</taxon>
        <taxon>Metazoa</taxon>
        <taxon>Ecdysozoa</taxon>
        <taxon>Arthropoda</taxon>
        <taxon>Chelicerata</taxon>
        <taxon>Arachnida</taxon>
        <taxon>Acari</taxon>
        <taxon>Parasitiformes</taxon>
        <taxon>Ixodida</taxon>
        <taxon>Ixodoidea</taxon>
        <taxon>Ixodidae</taxon>
        <taxon>Rhipicephalinae</taxon>
        <taxon>Rhipicephalus</taxon>
        <taxon>Rhipicephalus</taxon>
    </lineage>
</organism>
<evidence type="ECO:0000313" key="2">
    <source>
        <dbReference type="EMBL" id="JAP77909.1"/>
    </source>
</evidence>
<name>A0A131YF67_RHIAP</name>
<keyword evidence="1" id="KW-0732">Signal</keyword>
<sequence>MRACRNLCLFLVAVLISLTTKITARPGPPDGVGKMLICGEECFIRSDFNSSGCPSDCRCVSNKFRRGIYTGPGHCWYERWEK</sequence>
<feature type="chain" id="PRO_5007284922" evidence="1">
    <location>
        <begin position="25"/>
        <end position="82"/>
    </location>
</feature>
<proteinExistence type="predicted"/>
<feature type="signal peptide" evidence="1">
    <location>
        <begin position="1"/>
        <end position="24"/>
    </location>
</feature>
<dbReference type="EMBL" id="GEDV01010648">
    <property type="protein sequence ID" value="JAP77909.1"/>
    <property type="molecule type" value="Transcribed_RNA"/>
</dbReference>
<accession>A0A131YF67</accession>